<accession>W7T786</accession>
<keyword evidence="3" id="KW-1185">Reference proteome</keyword>
<gene>
    <name evidence="2" type="ORF">Naga_103517g1</name>
</gene>
<feature type="compositionally biased region" description="Pro residues" evidence="1">
    <location>
        <begin position="1"/>
        <end position="15"/>
    </location>
</feature>
<evidence type="ECO:0000313" key="3">
    <source>
        <dbReference type="Proteomes" id="UP000019335"/>
    </source>
</evidence>
<sequence>PSLPPSLPPPLPPSSTGPCGQSLEIRASPGIGLDREEHQASHMRLLPYGTLPSSPSSPFSPEAPLTAVSAMPLPPPSLLLLAMKPRRRHSPSCLVRQLGPLLPVVLLPPLSLHRCLPLRSSTVLQGT</sequence>
<dbReference type="AlphaFoldDB" id="W7T786"/>
<organism evidence="2 3">
    <name type="scientific">Nannochloropsis gaditana</name>
    <dbReference type="NCBI Taxonomy" id="72520"/>
    <lineage>
        <taxon>Eukaryota</taxon>
        <taxon>Sar</taxon>
        <taxon>Stramenopiles</taxon>
        <taxon>Ochrophyta</taxon>
        <taxon>Eustigmatophyceae</taxon>
        <taxon>Eustigmatales</taxon>
        <taxon>Monodopsidaceae</taxon>
        <taxon>Nannochloropsis</taxon>
    </lineage>
</organism>
<reference evidence="2 3" key="1">
    <citation type="journal article" date="2014" name="Mol. Plant">
        <title>Chromosome Scale Genome Assembly and Transcriptome Profiling of Nannochloropsis gaditana in Nitrogen Depletion.</title>
        <authorList>
            <person name="Corteggiani Carpinelli E."/>
            <person name="Telatin A."/>
            <person name="Vitulo N."/>
            <person name="Forcato C."/>
            <person name="D'Angelo M."/>
            <person name="Schiavon R."/>
            <person name="Vezzi A."/>
            <person name="Giacometti G.M."/>
            <person name="Morosinotto T."/>
            <person name="Valle G."/>
        </authorList>
    </citation>
    <scope>NUCLEOTIDE SEQUENCE [LARGE SCALE GENOMIC DNA]</scope>
    <source>
        <strain evidence="2 3">B-31</strain>
    </source>
</reference>
<name>W7T786_9STRA</name>
<proteinExistence type="predicted"/>
<feature type="non-terminal residue" evidence="2">
    <location>
        <position position="1"/>
    </location>
</feature>
<evidence type="ECO:0000256" key="1">
    <source>
        <dbReference type="SAM" id="MobiDB-lite"/>
    </source>
</evidence>
<dbReference type="EMBL" id="AZIL01002042">
    <property type="protein sequence ID" value="EWM22875.1"/>
    <property type="molecule type" value="Genomic_DNA"/>
</dbReference>
<dbReference type="Proteomes" id="UP000019335">
    <property type="component" value="Chromosome 20"/>
</dbReference>
<comment type="caution">
    <text evidence="2">The sequence shown here is derived from an EMBL/GenBank/DDBJ whole genome shotgun (WGS) entry which is preliminary data.</text>
</comment>
<protein>
    <submittedName>
        <fullName evidence="2">Uncharacterized protein</fullName>
    </submittedName>
</protein>
<feature type="region of interest" description="Disordered" evidence="1">
    <location>
        <begin position="1"/>
        <end position="40"/>
    </location>
</feature>
<evidence type="ECO:0000313" key="2">
    <source>
        <dbReference type="EMBL" id="EWM22875.1"/>
    </source>
</evidence>